<dbReference type="PANTHER" id="PTHR11328:SF28">
    <property type="entry name" value="MAJOR FACILITATOR SUPERFAMILY DOMAIN-CONTAINING PROTEIN 12"/>
    <property type="match status" value="1"/>
</dbReference>
<feature type="transmembrane region" description="Helical" evidence="2">
    <location>
        <begin position="72"/>
        <end position="89"/>
    </location>
</feature>
<dbReference type="GO" id="GO:0015293">
    <property type="term" value="F:symporter activity"/>
    <property type="evidence" value="ECO:0007669"/>
    <property type="project" value="InterPro"/>
</dbReference>
<dbReference type="PANTHER" id="PTHR11328">
    <property type="entry name" value="MAJOR FACILITATOR SUPERFAMILY DOMAIN-CONTAINING PROTEIN"/>
    <property type="match status" value="1"/>
</dbReference>
<dbReference type="EMBL" id="UYRT01020882">
    <property type="protein sequence ID" value="VDK59552.1"/>
    <property type="molecule type" value="Genomic_DNA"/>
</dbReference>
<proteinExistence type="inferred from homology"/>
<evidence type="ECO:0000256" key="1">
    <source>
        <dbReference type="ARBA" id="ARBA00008335"/>
    </source>
</evidence>
<dbReference type="WBParaSite" id="GPUH_0000776401-mRNA-1">
    <property type="protein sequence ID" value="GPUH_0000776401-mRNA-1"/>
    <property type="gene ID" value="GPUH_0000776401"/>
</dbReference>
<reference evidence="5" key="1">
    <citation type="submission" date="2016-06" db="UniProtKB">
        <authorList>
            <consortium name="WormBaseParasite"/>
        </authorList>
    </citation>
    <scope>IDENTIFICATION</scope>
</reference>
<evidence type="ECO:0000313" key="3">
    <source>
        <dbReference type="EMBL" id="VDK59552.1"/>
    </source>
</evidence>
<protein>
    <submittedName>
        <fullName evidence="5">Mannosyltransferase</fullName>
    </submittedName>
</protein>
<keyword evidence="4" id="KW-1185">Reference proteome</keyword>
<dbReference type="OrthoDB" id="1730117at2759"/>
<reference evidence="3 4" key="2">
    <citation type="submission" date="2018-11" db="EMBL/GenBank/DDBJ databases">
        <authorList>
            <consortium name="Pathogen Informatics"/>
        </authorList>
    </citation>
    <scope>NUCLEOTIDE SEQUENCE [LARGE SCALE GENOMIC DNA]</scope>
</reference>
<dbReference type="Proteomes" id="UP000271098">
    <property type="component" value="Unassembled WGS sequence"/>
</dbReference>
<evidence type="ECO:0000313" key="5">
    <source>
        <dbReference type="WBParaSite" id="GPUH_0000776401-mRNA-1"/>
    </source>
</evidence>
<keyword evidence="2" id="KW-0472">Membrane</keyword>
<evidence type="ECO:0000313" key="4">
    <source>
        <dbReference type="Proteomes" id="UP000271098"/>
    </source>
</evidence>
<dbReference type="AlphaFoldDB" id="A0A183DGB4"/>
<gene>
    <name evidence="3" type="ORF">GPUH_LOCUS7759</name>
</gene>
<dbReference type="GO" id="GO:0005886">
    <property type="term" value="C:plasma membrane"/>
    <property type="evidence" value="ECO:0007669"/>
    <property type="project" value="TreeGrafter"/>
</dbReference>
<dbReference type="InterPro" id="IPR039672">
    <property type="entry name" value="MFS_2"/>
</dbReference>
<accession>A0A183DGB4</accession>
<keyword evidence="2" id="KW-1133">Transmembrane helix</keyword>
<organism evidence="5">
    <name type="scientific">Gongylonema pulchrum</name>
    <dbReference type="NCBI Taxonomy" id="637853"/>
    <lineage>
        <taxon>Eukaryota</taxon>
        <taxon>Metazoa</taxon>
        <taxon>Ecdysozoa</taxon>
        <taxon>Nematoda</taxon>
        <taxon>Chromadorea</taxon>
        <taxon>Rhabditida</taxon>
        <taxon>Spirurina</taxon>
        <taxon>Spiruromorpha</taxon>
        <taxon>Spiruroidea</taxon>
        <taxon>Gongylonematidae</taxon>
        <taxon>Gongylonema</taxon>
    </lineage>
</organism>
<dbReference type="GO" id="GO:0008643">
    <property type="term" value="P:carbohydrate transport"/>
    <property type="evidence" value="ECO:0007669"/>
    <property type="project" value="InterPro"/>
</dbReference>
<name>A0A183DGB4_9BILA</name>
<sequence>MNPLTRRGTLLVTFSFPFIYNRCFLCNNATTDWAFLAWYAPFVMISHLALLPELTSDDSRRTTMNSVRYGSTVVANLVNFAVISLLLHFDDAGSAIGPNDLTHFTASFLFFPKIVVA</sequence>
<comment type="similarity">
    <text evidence="1">Belongs to the major facilitator superfamily.</text>
</comment>
<evidence type="ECO:0000256" key="2">
    <source>
        <dbReference type="SAM" id="Phobius"/>
    </source>
</evidence>
<keyword evidence="2" id="KW-0812">Transmembrane</keyword>